<comment type="caution">
    <text evidence="3">The sequence shown here is derived from an EMBL/GenBank/DDBJ whole genome shotgun (WGS) entry which is preliminary data.</text>
</comment>
<reference evidence="3" key="2">
    <citation type="submission" date="2022-01" db="EMBL/GenBank/DDBJ databases">
        <authorList>
            <person name="Yamashiro T."/>
            <person name="Shiraishi A."/>
            <person name="Satake H."/>
            <person name="Nakayama K."/>
        </authorList>
    </citation>
    <scope>NUCLEOTIDE SEQUENCE</scope>
</reference>
<proteinExistence type="predicted"/>
<keyword evidence="4" id="KW-1185">Reference proteome</keyword>
<dbReference type="NCBIfam" id="TIGR00756">
    <property type="entry name" value="PPR"/>
    <property type="match status" value="1"/>
</dbReference>
<dbReference type="Proteomes" id="UP001151760">
    <property type="component" value="Unassembled WGS sequence"/>
</dbReference>
<dbReference type="Gene3D" id="1.25.40.10">
    <property type="entry name" value="Tetratricopeptide repeat domain"/>
    <property type="match status" value="1"/>
</dbReference>
<organism evidence="3 4">
    <name type="scientific">Tanacetum coccineum</name>
    <dbReference type="NCBI Taxonomy" id="301880"/>
    <lineage>
        <taxon>Eukaryota</taxon>
        <taxon>Viridiplantae</taxon>
        <taxon>Streptophyta</taxon>
        <taxon>Embryophyta</taxon>
        <taxon>Tracheophyta</taxon>
        <taxon>Spermatophyta</taxon>
        <taxon>Magnoliopsida</taxon>
        <taxon>eudicotyledons</taxon>
        <taxon>Gunneridae</taxon>
        <taxon>Pentapetalae</taxon>
        <taxon>asterids</taxon>
        <taxon>campanulids</taxon>
        <taxon>Asterales</taxon>
        <taxon>Asteraceae</taxon>
        <taxon>Asteroideae</taxon>
        <taxon>Anthemideae</taxon>
        <taxon>Anthemidinae</taxon>
        <taxon>Tanacetum</taxon>
    </lineage>
</organism>
<name>A0ABQ5HJW5_9ASTR</name>
<keyword evidence="1" id="KW-0677">Repeat</keyword>
<dbReference type="InterPro" id="IPR011990">
    <property type="entry name" value="TPR-like_helical_dom_sf"/>
</dbReference>
<dbReference type="PANTHER" id="PTHR47942:SF87">
    <property type="entry name" value="OS02G0679200 PROTEIN"/>
    <property type="match status" value="1"/>
</dbReference>
<dbReference type="EMBL" id="BQNB010019638">
    <property type="protein sequence ID" value="GJT87428.1"/>
    <property type="molecule type" value="Genomic_DNA"/>
</dbReference>
<dbReference type="PROSITE" id="PS51375">
    <property type="entry name" value="PPR"/>
    <property type="match status" value="1"/>
</dbReference>
<reference evidence="3" key="1">
    <citation type="journal article" date="2022" name="Int. J. Mol. Sci.">
        <title>Draft Genome of Tanacetum Coccineum: Genomic Comparison of Closely Related Tanacetum-Family Plants.</title>
        <authorList>
            <person name="Yamashiro T."/>
            <person name="Shiraishi A."/>
            <person name="Nakayama K."/>
            <person name="Satake H."/>
        </authorList>
    </citation>
    <scope>NUCLEOTIDE SEQUENCE</scope>
</reference>
<accession>A0ABQ5HJW5</accession>
<feature type="non-terminal residue" evidence="3">
    <location>
        <position position="1"/>
    </location>
</feature>
<feature type="repeat" description="PPR" evidence="2">
    <location>
        <begin position="46"/>
        <end position="80"/>
    </location>
</feature>
<protein>
    <submittedName>
        <fullName evidence="3">Pentatricopeptide repeat-containing protein</fullName>
    </submittedName>
</protein>
<dbReference type="Pfam" id="PF13041">
    <property type="entry name" value="PPR_2"/>
    <property type="match status" value="2"/>
</dbReference>
<evidence type="ECO:0000313" key="4">
    <source>
        <dbReference type="Proteomes" id="UP001151760"/>
    </source>
</evidence>
<dbReference type="InterPro" id="IPR051222">
    <property type="entry name" value="PPR/CCM1_RNA-binding"/>
</dbReference>
<evidence type="ECO:0000256" key="2">
    <source>
        <dbReference type="PROSITE-ProRule" id="PRU00708"/>
    </source>
</evidence>
<dbReference type="InterPro" id="IPR002885">
    <property type="entry name" value="PPR_rpt"/>
</dbReference>
<sequence>QMKEARKFFLEMKRQKCEMDVVTYTTVMDKAIEYLDRMKHDECEPNVQTYNVIVRYYCDKGEIKKSLNVFKRMGTGECLPNLDLYNILINRMFGMKRFDDLVMARKLLIEMVYIKEGIFEVKSIAGDTQ</sequence>
<dbReference type="PANTHER" id="PTHR47942">
    <property type="entry name" value="TETRATRICOPEPTIDE REPEAT (TPR)-LIKE SUPERFAMILY PROTEIN-RELATED"/>
    <property type="match status" value="1"/>
</dbReference>
<evidence type="ECO:0000256" key="1">
    <source>
        <dbReference type="ARBA" id="ARBA00022737"/>
    </source>
</evidence>
<evidence type="ECO:0000313" key="3">
    <source>
        <dbReference type="EMBL" id="GJT87428.1"/>
    </source>
</evidence>
<gene>
    <name evidence="3" type="ORF">Tco_1069145</name>
</gene>